<evidence type="ECO:0000313" key="14">
    <source>
        <dbReference type="EMBL" id="MDR6336626.1"/>
    </source>
</evidence>
<feature type="binding site" evidence="11">
    <location>
        <position position="335"/>
    </location>
    <ligand>
        <name>K(+)</name>
        <dbReference type="ChEBI" id="CHEBI:29103"/>
    </ligand>
</feature>
<reference evidence="14 16" key="2">
    <citation type="submission" date="2023-07" db="EMBL/GenBank/DDBJ databases">
        <title>Genomic Encyclopedia of Type Strains, Phase IV (KMG-IV): sequencing the most valuable type-strain genomes for metagenomic binning, comparative biology and taxonomic classification.</title>
        <authorList>
            <person name="Goeker M."/>
        </authorList>
    </citation>
    <scope>NUCLEOTIDE SEQUENCE [LARGE SCALE GENOMIC DNA]</scope>
    <source>
        <strain evidence="14 16">DSM 338</strain>
    </source>
</reference>
<keyword evidence="10" id="KW-0997">Cell inner membrane</keyword>
<dbReference type="GO" id="GO:0015379">
    <property type="term" value="F:potassium:chloride symporter activity"/>
    <property type="evidence" value="ECO:0007669"/>
    <property type="project" value="InterPro"/>
</dbReference>
<evidence type="ECO:0000256" key="2">
    <source>
        <dbReference type="ARBA" id="ARBA00022448"/>
    </source>
</evidence>
<keyword evidence="2 10" id="KW-0813">Transport</keyword>
<keyword evidence="8 10" id="KW-0406">Ion transport</keyword>
<evidence type="ECO:0000256" key="4">
    <source>
        <dbReference type="ARBA" id="ARBA00022538"/>
    </source>
</evidence>
<dbReference type="GO" id="GO:0046872">
    <property type="term" value="F:metal ion binding"/>
    <property type="evidence" value="ECO:0007669"/>
    <property type="project" value="UniProtKB-KW"/>
</dbReference>
<evidence type="ECO:0000256" key="7">
    <source>
        <dbReference type="ARBA" id="ARBA00022989"/>
    </source>
</evidence>
<evidence type="ECO:0000313" key="15">
    <source>
        <dbReference type="Proteomes" id="UP001144397"/>
    </source>
</evidence>
<dbReference type="GeneID" id="95764960"/>
<protein>
    <recommendedName>
        <fullName evidence="10">Trk system potassium uptake protein</fullName>
    </recommendedName>
</protein>
<dbReference type="InterPro" id="IPR003445">
    <property type="entry name" value="Cat_transpt"/>
</dbReference>
<comment type="function">
    <text evidence="10">Low-affinity potassium transport system. Interacts with Trk system potassium uptake protein TrkA.</text>
</comment>
<feature type="binding site" evidence="11">
    <location>
        <position position="132"/>
    </location>
    <ligand>
        <name>K(+)</name>
        <dbReference type="ChEBI" id="CHEBI:29103"/>
    </ligand>
</feature>
<evidence type="ECO:0000256" key="9">
    <source>
        <dbReference type="ARBA" id="ARBA00023136"/>
    </source>
</evidence>
<feature type="transmembrane region" description="Helical" evidence="12">
    <location>
        <begin position="352"/>
        <end position="370"/>
    </location>
</feature>
<feature type="binding site" evidence="11">
    <location>
        <position position="239"/>
    </location>
    <ligand>
        <name>K(+)</name>
        <dbReference type="ChEBI" id="CHEBI:29103"/>
    </ligand>
</feature>
<dbReference type="PANTHER" id="PTHR32024:SF3">
    <property type="entry name" value="TRK SYSTEM POTASSIUM UPTAKE PROTEIN"/>
    <property type="match status" value="1"/>
</dbReference>
<keyword evidence="4 10" id="KW-0633">Potassium transport</keyword>
<comment type="similarity">
    <text evidence="10">Belongs to the TrkH potassium transport family.</text>
</comment>
<dbReference type="EMBL" id="BSDO01000007">
    <property type="protein sequence ID" value="GLI24515.1"/>
    <property type="molecule type" value="Genomic_DNA"/>
</dbReference>
<evidence type="ECO:0000256" key="10">
    <source>
        <dbReference type="PIRNR" id="PIRNR006247"/>
    </source>
</evidence>
<feature type="binding site" evidence="11">
    <location>
        <position position="452"/>
    </location>
    <ligand>
        <name>K(+)</name>
        <dbReference type="ChEBI" id="CHEBI:29103"/>
    </ligand>
</feature>
<name>A0A9W6CRP7_XANFL</name>
<evidence type="ECO:0000256" key="8">
    <source>
        <dbReference type="ARBA" id="ARBA00023065"/>
    </source>
</evidence>
<feature type="binding site" evidence="11">
    <location>
        <position position="131"/>
    </location>
    <ligand>
        <name>K(+)</name>
        <dbReference type="ChEBI" id="CHEBI:29103"/>
    </ligand>
</feature>
<dbReference type="Proteomes" id="UP001144397">
    <property type="component" value="Unassembled WGS sequence"/>
</dbReference>
<feature type="binding site" evidence="11">
    <location>
        <position position="451"/>
    </location>
    <ligand>
        <name>K(+)</name>
        <dbReference type="ChEBI" id="CHEBI:29103"/>
    </ligand>
</feature>
<feature type="transmembrane region" description="Helical" evidence="12">
    <location>
        <begin position="21"/>
        <end position="42"/>
    </location>
</feature>
<dbReference type="PIRSF" id="PIRSF006247">
    <property type="entry name" value="TrkH"/>
    <property type="match status" value="1"/>
</dbReference>
<feature type="transmembrane region" description="Helical" evidence="12">
    <location>
        <begin position="291"/>
        <end position="308"/>
    </location>
</feature>
<keyword evidence="5 12" id="KW-0812">Transmembrane</keyword>
<feature type="transmembrane region" description="Helical" evidence="12">
    <location>
        <begin position="153"/>
        <end position="181"/>
    </location>
</feature>
<evidence type="ECO:0000256" key="3">
    <source>
        <dbReference type="ARBA" id="ARBA00022475"/>
    </source>
</evidence>
<feature type="transmembrane region" description="Helical" evidence="12">
    <location>
        <begin position="409"/>
        <end position="429"/>
    </location>
</feature>
<reference evidence="13" key="1">
    <citation type="submission" date="2022-12" db="EMBL/GenBank/DDBJ databases">
        <title>Reference genome sequencing for broad-spectrum identification of bacterial and archaeal isolates by mass spectrometry.</title>
        <authorList>
            <person name="Sekiguchi Y."/>
            <person name="Tourlousse D.M."/>
        </authorList>
    </citation>
    <scope>NUCLEOTIDE SEQUENCE</scope>
    <source>
        <strain evidence="13">301</strain>
    </source>
</reference>
<feature type="binding site" evidence="11">
    <location>
        <position position="334"/>
    </location>
    <ligand>
        <name>K(+)</name>
        <dbReference type="ChEBI" id="CHEBI:29103"/>
    </ligand>
</feature>
<keyword evidence="7 12" id="KW-1133">Transmembrane helix</keyword>
<feature type="transmembrane region" description="Helical" evidence="12">
    <location>
        <begin position="473"/>
        <end position="496"/>
    </location>
</feature>
<dbReference type="Pfam" id="PF02386">
    <property type="entry name" value="TrkH"/>
    <property type="match status" value="1"/>
</dbReference>
<dbReference type="PANTHER" id="PTHR32024">
    <property type="entry name" value="TRK SYSTEM POTASSIUM UPTAKE PROTEIN TRKG-RELATED"/>
    <property type="match status" value="1"/>
</dbReference>
<feature type="transmembrane region" description="Helical" evidence="12">
    <location>
        <begin position="258"/>
        <end position="279"/>
    </location>
</feature>
<feature type="transmembrane region" description="Helical" evidence="12">
    <location>
        <begin position="87"/>
        <end position="111"/>
    </location>
</feature>
<dbReference type="Proteomes" id="UP001245370">
    <property type="component" value="Unassembled WGS sequence"/>
</dbReference>
<dbReference type="RefSeq" id="WP_281809261.1">
    <property type="nucleotide sequence ID" value="NZ_BSDO01000007.1"/>
</dbReference>
<keyword evidence="11" id="KW-0479">Metal-binding</keyword>
<organism evidence="13 15">
    <name type="scientific">Xanthobacter flavus</name>
    <dbReference type="NCBI Taxonomy" id="281"/>
    <lineage>
        <taxon>Bacteria</taxon>
        <taxon>Pseudomonadati</taxon>
        <taxon>Pseudomonadota</taxon>
        <taxon>Alphaproteobacteria</taxon>
        <taxon>Hyphomicrobiales</taxon>
        <taxon>Xanthobacteraceae</taxon>
        <taxon>Xanthobacter</taxon>
    </lineage>
</organism>
<comment type="caution">
    <text evidence="13">The sequence shown here is derived from an EMBL/GenBank/DDBJ whole genome shotgun (WGS) entry which is preliminary data.</text>
</comment>
<accession>A0A9W6CRP7</accession>
<proteinExistence type="inferred from homology"/>
<dbReference type="InterPro" id="IPR004772">
    <property type="entry name" value="TrkH"/>
</dbReference>
<feature type="transmembrane region" description="Helical" evidence="12">
    <location>
        <begin position="202"/>
        <end position="221"/>
    </location>
</feature>
<feature type="transmembrane region" description="Helical" evidence="12">
    <location>
        <begin position="54"/>
        <end position="75"/>
    </location>
</feature>
<keyword evidence="6 10" id="KW-0630">Potassium</keyword>
<dbReference type="GO" id="GO:0005886">
    <property type="term" value="C:plasma membrane"/>
    <property type="evidence" value="ECO:0007669"/>
    <property type="project" value="UniProtKB-SubCell"/>
</dbReference>
<gene>
    <name evidence="13" type="primary">trkH</name>
    <name evidence="14" type="ORF">GGQ86_005129</name>
    <name evidence="13" type="ORF">XFLAVUS301_41890</name>
</gene>
<dbReference type="EMBL" id="JAVDPY010000014">
    <property type="protein sequence ID" value="MDR6336626.1"/>
    <property type="molecule type" value="Genomic_DNA"/>
</dbReference>
<evidence type="ECO:0000256" key="5">
    <source>
        <dbReference type="ARBA" id="ARBA00022692"/>
    </source>
</evidence>
<dbReference type="AlphaFoldDB" id="A0A9W6CRP7"/>
<evidence type="ECO:0000256" key="1">
    <source>
        <dbReference type="ARBA" id="ARBA00004651"/>
    </source>
</evidence>
<keyword evidence="9 10" id="KW-0472">Membrane</keyword>
<evidence type="ECO:0000313" key="13">
    <source>
        <dbReference type="EMBL" id="GLI24515.1"/>
    </source>
</evidence>
<comment type="subcellular location">
    <subcellularLocation>
        <location evidence="10">Cell inner membrane</location>
        <topology evidence="10">Multi-pass membrane protein</topology>
    </subcellularLocation>
    <subcellularLocation>
        <location evidence="1">Cell membrane</location>
        <topology evidence="1">Multi-pass membrane protein</topology>
    </subcellularLocation>
</comment>
<evidence type="ECO:0000256" key="11">
    <source>
        <dbReference type="PIRSR" id="PIRSR006247-1"/>
    </source>
</evidence>
<evidence type="ECO:0000256" key="12">
    <source>
        <dbReference type="SAM" id="Phobius"/>
    </source>
</evidence>
<evidence type="ECO:0000313" key="16">
    <source>
        <dbReference type="Proteomes" id="UP001245370"/>
    </source>
</evidence>
<evidence type="ECO:0000256" key="6">
    <source>
        <dbReference type="ARBA" id="ARBA00022958"/>
    </source>
</evidence>
<keyword evidence="3 10" id="KW-1003">Cell membrane</keyword>
<sequence length="502" mass="52835">MHAGIPTVEAEAVSVLSLRPVAATLGILLAILGAAMLAPAVADFAARANSRETFAGAAFVGSAAVTIFVGVLLWMTGRGQLTRKLDLRQAFVLTTSVWVVLSVFAALPLMWGSSRLSFTRAIFESMSGLTTTGASVMSGLDAMSPGILLWRALLHWFGGIGIIAIAIAVLPVLSIGGMQLFRTESSDKSDKFLPRAGSIAKRLLQAYVLLTVICAGCYLAAGLKPFDAVTLAMSTLSSGGFANSDSSLSVFASPAVDYVAIVFMLAAAMPFPLYVRALSGDASRLFTNPEVRVFLTIVATFTLLSFAQQSLQGIASGETALRNALFTVSSLISTTGFMSADYTNWGPFSDSLFFVLMFLGGCTGSTSGGLKALRLAITAKAIRQHLKRISFRAGIFPIRYGGAPVADDVVGSVLSFVFLYLLTFFLVGVALNMMGLDLRTAFSAAIACLANVGPGLGPVVGPASNFGGLPDPALWLLTAAMMLGRLEILTVLVLFMPRFWVR</sequence>
<keyword evidence="16" id="KW-1185">Reference proteome</keyword>